<dbReference type="PANTHER" id="PTHR46307:SF4">
    <property type="entry name" value="G9A, ISOFORM B"/>
    <property type="match status" value="1"/>
</dbReference>
<dbReference type="GO" id="GO:0002039">
    <property type="term" value="F:p53 binding"/>
    <property type="evidence" value="ECO:0007669"/>
    <property type="project" value="InterPro"/>
</dbReference>
<dbReference type="GO" id="GO:0008270">
    <property type="term" value="F:zinc ion binding"/>
    <property type="evidence" value="ECO:0007669"/>
    <property type="project" value="InterPro"/>
</dbReference>
<feature type="region of interest" description="Disordered" evidence="1">
    <location>
        <begin position="195"/>
        <end position="217"/>
    </location>
</feature>
<reference evidence="3" key="2">
    <citation type="submission" date="2022-10" db="EMBL/GenBank/DDBJ databases">
        <authorList>
            <consortium name="ENA_rothamsted_submissions"/>
            <consortium name="culmorum"/>
            <person name="King R."/>
        </authorList>
    </citation>
    <scope>NUCLEOTIDE SEQUENCE</scope>
</reference>
<dbReference type="GO" id="GO:0016279">
    <property type="term" value="F:protein-lysine N-methyltransferase activity"/>
    <property type="evidence" value="ECO:0007669"/>
    <property type="project" value="InterPro"/>
</dbReference>
<dbReference type="AlphaFoldDB" id="A0A9N9QU35"/>
<evidence type="ECO:0000256" key="1">
    <source>
        <dbReference type="SAM" id="MobiDB-lite"/>
    </source>
</evidence>
<keyword evidence="4" id="KW-1185">Reference proteome</keyword>
<feature type="compositionally biased region" description="Acidic residues" evidence="1">
    <location>
        <begin position="387"/>
        <end position="396"/>
    </location>
</feature>
<dbReference type="OrthoDB" id="616263at2759"/>
<dbReference type="Proteomes" id="UP001153714">
    <property type="component" value="Chromosome 10"/>
</dbReference>
<dbReference type="PANTHER" id="PTHR46307">
    <property type="entry name" value="G9A, ISOFORM B"/>
    <property type="match status" value="1"/>
</dbReference>
<dbReference type="InterPro" id="IPR047762">
    <property type="entry name" value="EHMT_CRR"/>
</dbReference>
<dbReference type="InterPro" id="IPR043550">
    <property type="entry name" value="EHMT1/EHMT2"/>
</dbReference>
<evidence type="ECO:0000259" key="2">
    <source>
        <dbReference type="Pfam" id="PF21533"/>
    </source>
</evidence>
<dbReference type="EMBL" id="OU893341">
    <property type="protein sequence ID" value="CAG9783327.1"/>
    <property type="molecule type" value="Genomic_DNA"/>
</dbReference>
<reference evidence="3" key="1">
    <citation type="submission" date="2021-12" db="EMBL/GenBank/DDBJ databases">
        <authorList>
            <person name="King R."/>
        </authorList>
    </citation>
    <scope>NUCLEOTIDE SEQUENCE</scope>
</reference>
<organism evidence="3 4">
    <name type="scientific">Diatraea saccharalis</name>
    <name type="common">sugarcane borer</name>
    <dbReference type="NCBI Taxonomy" id="40085"/>
    <lineage>
        <taxon>Eukaryota</taxon>
        <taxon>Metazoa</taxon>
        <taxon>Ecdysozoa</taxon>
        <taxon>Arthropoda</taxon>
        <taxon>Hexapoda</taxon>
        <taxon>Insecta</taxon>
        <taxon>Pterygota</taxon>
        <taxon>Neoptera</taxon>
        <taxon>Endopterygota</taxon>
        <taxon>Lepidoptera</taxon>
        <taxon>Glossata</taxon>
        <taxon>Ditrysia</taxon>
        <taxon>Pyraloidea</taxon>
        <taxon>Crambidae</taxon>
        <taxon>Crambinae</taxon>
        <taxon>Diatraea</taxon>
    </lineage>
</organism>
<dbReference type="CDD" id="cd20905">
    <property type="entry name" value="EHMT_ZBD"/>
    <property type="match status" value="1"/>
</dbReference>
<proteinExistence type="predicted"/>
<dbReference type="GO" id="GO:0042054">
    <property type="term" value="F:histone methyltransferase activity"/>
    <property type="evidence" value="ECO:0007669"/>
    <property type="project" value="InterPro"/>
</dbReference>
<feature type="compositionally biased region" description="Basic and acidic residues" evidence="1">
    <location>
        <begin position="38"/>
        <end position="55"/>
    </location>
</feature>
<sequence>MLGLENMQTEEDNTPVLNKKKNDNKGQHSNDNVSTSGDKTDSKKSEKSDGEDPKPRIVLTFRSEKSGAKSSNMKIVPNDEKHDEISPRRSSRTRGKWEWSDEADSSASPKKDKDISQPVSENDDGSDSSPAPSKRPTRRGAYAPLYNMYAMSRKEKSETTGTTQRLSRRIKPTAKILANEELRIGLESQNNARLGIQTEKSEEGVKTRRSARPAVSDVEATSTVVTKKDPKITKVIDVEEIVDEDSNSDGKQDPNRVKKLKHLCELGLKAIDSDSVDDEVDTEEMDLDEEVDEEEDDEVELEEEDEMDDDSEEVISKLLEADEDSSEDFMCTLGSSQSKHPRRSTRLCSSYGGQDVERQSPLPEDDEQKEYCPPSKRNRSRRRADQPEVDQEDEGSEPAGGDEGAEAACPDDESAIVATCYCETPSNVYAAPSELTEPVFCQAVESVEGARVGCSHGAGRARGGALAAMLRAGPRAPFLLTCRLHAAQLRRHMACPVCGLFCTQGIFYQCSVGHLFHLECGLPSSETKAGVGCPHCGVRSYRWQPVNTDCCKVKVQMHSSNKRVYLPDQREQCTQAYLSFTKTEPPPADFTFGIPVDLLPPTPIDLKSLCMKKDDDYDQEAIIEAAQQLCDAILTMEPVEKIIPKISEYILNEHNFKCICTRTIYTFAE</sequence>
<gene>
    <name evidence="3" type="ORF">DIATSA_LOCUS1507</name>
</gene>
<evidence type="ECO:0000313" key="4">
    <source>
        <dbReference type="Proteomes" id="UP001153714"/>
    </source>
</evidence>
<feature type="domain" description="EHMT1/2 cysteine-rich region" evidence="2">
    <location>
        <begin position="441"/>
        <end position="537"/>
    </location>
</feature>
<dbReference type="Pfam" id="PF21533">
    <property type="entry name" value="EHMT1-2_CRR"/>
    <property type="match status" value="1"/>
</dbReference>
<accession>A0A9N9QU35</accession>
<feature type="region of interest" description="Disordered" evidence="1">
    <location>
        <begin position="1"/>
        <end position="171"/>
    </location>
</feature>
<protein>
    <recommendedName>
        <fullName evidence="2">EHMT1/2 cysteine-rich region domain-containing protein</fullName>
    </recommendedName>
</protein>
<feature type="compositionally biased region" description="Basic and acidic residues" evidence="1">
    <location>
        <begin position="77"/>
        <end position="87"/>
    </location>
</feature>
<evidence type="ECO:0000313" key="3">
    <source>
        <dbReference type="EMBL" id="CAG9783327.1"/>
    </source>
</evidence>
<name>A0A9N9QU35_9NEOP</name>
<feature type="compositionally biased region" description="Acidic residues" evidence="1">
    <location>
        <begin position="274"/>
        <end position="313"/>
    </location>
</feature>
<feature type="region of interest" description="Disordered" evidence="1">
    <location>
        <begin position="272"/>
        <end position="408"/>
    </location>
</feature>